<dbReference type="AlphaFoldDB" id="A0A420ZCC3"/>
<organism evidence="1 2">
    <name type="scientific">candidate division Kazan bacterium</name>
    <dbReference type="NCBI Taxonomy" id="2202143"/>
    <lineage>
        <taxon>Bacteria</taxon>
        <taxon>Bacteria division Kazan-3B-28</taxon>
    </lineage>
</organism>
<protein>
    <submittedName>
        <fullName evidence="1">Uncharacterized protein</fullName>
    </submittedName>
</protein>
<name>A0A420ZCC3_UNCK3</name>
<accession>A0A420ZCC3</accession>
<evidence type="ECO:0000313" key="2">
    <source>
        <dbReference type="Proteomes" id="UP000281261"/>
    </source>
</evidence>
<sequence>MITVSYKTEIKVKAEIKVKKNYVKTRGSAWAKDNTGMCSSNLKKYIKRELDNLADEYKSR</sequence>
<proteinExistence type="predicted"/>
<gene>
    <name evidence="1" type="ORF">DRH29_03560</name>
</gene>
<dbReference type="Proteomes" id="UP000281261">
    <property type="component" value="Unassembled WGS sequence"/>
</dbReference>
<dbReference type="EMBL" id="QMNG01000022">
    <property type="protein sequence ID" value="RLC36897.1"/>
    <property type="molecule type" value="Genomic_DNA"/>
</dbReference>
<comment type="caution">
    <text evidence="1">The sequence shown here is derived from an EMBL/GenBank/DDBJ whole genome shotgun (WGS) entry which is preliminary data.</text>
</comment>
<evidence type="ECO:0000313" key="1">
    <source>
        <dbReference type="EMBL" id="RLC36897.1"/>
    </source>
</evidence>
<reference evidence="1 2" key="1">
    <citation type="submission" date="2018-06" db="EMBL/GenBank/DDBJ databases">
        <title>Extensive metabolic versatility and redundancy in microbially diverse, dynamic hydrothermal sediments.</title>
        <authorList>
            <person name="Dombrowski N."/>
            <person name="Teske A."/>
            <person name="Baker B.J."/>
        </authorList>
    </citation>
    <scope>NUCLEOTIDE SEQUENCE [LARGE SCALE GENOMIC DNA]</scope>
    <source>
        <strain evidence="1">B79_G16</strain>
    </source>
</reference>